<dbReference type="GeneID" id="18248710"/>
<evidence type="ECO:0000256" key="4">
    <source>
        <dbReference type="ARBA" id="ARBA00022645"/>
    </source>
</evidence>
<keyword evidence="11" id="KW-0333">Golgi apparatus</keyword>
<dbReference type="AlphaFoldDB" id="G3B062"/>
<evidence type="ECO:0000256" key="9">
    <source>
        <dbReference type="ARBA" id="ARBA00022801"/>
    </source>
</evidence>
<keyword evidence="6 19" id="KW-0812">Transmembrane</keyword>
<dbReference type="KEGG" id="cten:18248710"/>
<comment type="catalytic activity">
    <reaction evidence="1">
        <text>Preferential release of a C-terminal arginine or lysine residue.</text>
        <dbReference type="EC" id="3.4.16.6"/>
    </reaction>
</comment>
<evidence type="ECO:0000256" key="19">
    <source>
        <dbReference type="SAM" id="Phobius"/>
    </source>
</evidence>
<keyword evidence="7" id="KW-0053">Apoptosis</keyword>
<keyword evidence="5" id="KW-0645">Protease</keyword>
<dbReference type="InterPro" id="IPR033124">
    <property type="entry name" value="Ser_caboxypep_his_AS"/>
</dbReference>
<evidence type="ECO:0000256" key="12">
    <source>
        <dbReference type="ARBA" id="ARBA00023136"/>
    </source>
</evidence>
<dbReference type="GO" id="GO:0006508">
    <property type="term" value="P:proteolysis"/>
    <property type="evidence" value="ECO:0007669"/>
    <property type="project" value="UniProtKB-KW"/>
</dbReference>
<feature type="compositionally biased region" description="Low complexity" evidence="18">
    <location>
        <begin position="523"/>
        <end position="538"/>
    </location>
</feature>
<evidence type="ECO:0000256" key="14">
    <source>
        <dbReference type="ARBA" id="ARBA00038895"/>
    </source>
</evidence>
<keyword evidence="8 20" id="KW-0732">Signal</keyword>
<dbReference type="OrthoDB" id="443318at2759"/>
<dbReference type="SUPFAM" id="SSF53474">
    <property type="entry name" value="alpha/beta-Hydrolases"/>
    <property type="match status" value="1"/>
</dbReference>
<dbReference type="PROSITE" id="PS00560">
    <property type="entry name" value="CARBOXYPEPT_SER_HIS"/>
    <property type="match status" value="1"/>
</dbReference>
<sequence length="669" mass="75145">MLFIHILLAMFVQAVFVESLHFKRDSDRSQFLVSKLPGLQENFKDSEIPLMFAGQLELYKENDTHLFFWKYSDNNIEPEYKKRTIFWLNGGPGCSSMDGALMEVGPFRIDSNLKVTKNPGSWHQAGDVVFVDQPAGTGFSYSKEFDHDLDQVSWQFLRFMEVYFEMFPEDADNEIYFAGESYAGQYIPYIADGILKRNKNLKEGQNPYNLKGLLIGNGWIAPDVQSLSYLPYAVAAGIINTNHPAWTKILKQHEKCQNAANNMNGDSLSDFAIVDDICEGILTTLLYETKDNSAAANQQCFNMYDYTLKDSYPSCGMNWPPDLVNVNPFLNSLDNQASLNLILKKKWHECSGRVGSRFTAKKSYPAVKLLPGILEQIPVVLFNGNRDIICNYIGTENFIKQMEWNGATGFQEDYAYDWVYDGQTSGYIKTERNLTFINIFDASHMVPFDKPELSRSLIDVLLKNFDIETVDIPGDTEKKAIVTYPLGVRKLHQEVPQPSSTTAAPTSTNTQVTGSFTQFASSGAAASSPAEPSSSSVPAEDKASGSSRITRIIQLVVLVIIIWGVYMLYSTYKSRPSSIIRTGPSGRKKNVQWADQLRSFQNDEEVPPSGLLNKALGVFRRGDTRGNYTPTDTDDYLEDIEMGENLVPGNVDHFIVDSEDEEEVRKSGT</sequence>
<dbReference type="EC" id="3.4.16.6" evidence="14"/>
<name>G3B062_CANTC</name>
<evidence type="ECO:0000256" key="8">
    <source>
        <dbReference type="ARBA" id="ARBA00022729"/>
    </source>
</evidence>
<evidence type="ECO:0000256" key="20">
    <source>
        <dbReference type="SAM" id="SignalP"/>
    </source>
</evidence>
<dbReference type="PANTHER" id="PTHR11802">
    <property type="entry name" value="SERINE PROTEASE FAMILY S10 SERINE CARBOXYPEPTIDASE"/>
    <property type="match status" value="1"/>
</dbReference>
<feature type="chain" id="PRO_5003442671" description="Pheromone-processing carboxypeptidase KEX1" evidence="20">
    <location>
        <begin position="20"/>
        <end position="669"/>
    </location>
</feature>
<keyword evidence="12 19" id="KW-0472">Membrane</keyword>
<dbReference type="GO" id="GO:0004185">
    <property type="term" value="F:serine-type carboxypeptidase activity"/>
    <property type="evidence" value="ECO:0007669"/>
    <property type="project" value="UniProtKB-EC"/>
</dbReference>
<keyword evidence="13" id="KW-0325">Glycoprotein</keyword>
<dbReference type="InterPro" id="IPR001563">
    <property type="entry name" value="Peptidase_S10"/>
</dbReference>
<proteinExistence type="inferred from homology"/>
<evidence type="ECO:0000313" key="22">
    <source>
        <dbReference type="Proteomes" id="UP000000707"/>
    </source>
</evidence>
<keyword evidence="9" id="KW-0378">Hydrolase</keyword>
<evidence type="ECO:0000256" key="11">
    <source>
        <dbReference type="ARBA" id="ARBA00023034"/>
    </source>
</evidence>
<keyword evidence="4" id="KW-0121">Carboxypeptidase</keyword>
<accession>G3B062</accession>
<keyword evidence="10 19" id="KW-1133">Transmembrane helix</keyword>
<evidence type="ECO:0000256" key="7">
    <source>
        <dbReference type="ARBA" id="ARBA00022703"/>
    </source>
</evidence>
<comment type="similarity">
    <text evidence="3">Belongs to the peptidase S10 family.</text>
</comment>
<evidence type="ECO:0000256" key="1">
    <source>
        <dbReference type="ARBA" id="ARBA00001003"/>
    </source>
</evidence>
<evidence type="ECO:0000256" key="6">
    <source>
        <dbReference type="ARBA" id="ARBA00022692"/>
    </source>
</evidence>
<evidence type="ECO:0000256" key="5">
    <source>
        <dbReference type="ARBA" id="ARBA00022670"/>
    </source>
</evidence>
<dbReference type="Gene3D" id="3.40.50.1820">
    <property type="entry name" value="alpha/beta hydrolase"/>
    <property type="match status" value="1"/>
</dbReference>
<feature type="region of interest" description="Disordered" evidence="18">
    <location>
        <begin position="523"/>
        <end position="543"/>
    </location>
</feature>
<protein>
    <recommendedName>
        <fullName evidence="16">Pheromone-processing carboxypeptidase KEX1</fullName>
        <ecNumber evidence="14">3.4.16.6</ecNumber>
    </recommendedName>
    <alternativeName>
        <fullName evidence="17">Carboxypeptidase D</fullName>
    </alternativeName>
    <alternativeName>
        <fullName evidence="15">Pheromone-processing carboxypeptidase kex1</fullName>
    </alternativeName>
</protein>
<evidence type="ECO:0000256" key="2">
    <source>
        <dbReference type="ARBA" id="ARBA00004393"/>
    </source>
</evidence>
<dbReference type="PRINTS" id="PR00724">
    <property type="entry name" value="CRBOXYPTASEC"/>
</dbReference>
<evidence type="ECO:0000256" key="16">
    <source>
        <dbReference type="ARBA" id="ARBA00040628"/>
    </source>
</evidence>
<evidence type="ECO:0000256" key="13">
    <source>
        <dbReference type="ARBA" id="ARBA00023180"/>
    </source>
</evidence>
<dbReference type="eggNOG" id="KOG1282">
    <property type="taxonomic scope" value="Eukaryota"/>
</dbReference>
<feature type="transmembrane region" description="Helical" evidence="19">
    <location>
        <begin position="552"/>
        <end position="572"/>
    </location>
</feature>
<gene>
    <name evidence="21" type="ORF">CANTEDRAFT_119566</name>
</gene>
<dbReference type="GO" id="GO:0005802">
    <property type="term" value="C:trans-Golgi network"/>
    <property type="evidence" value="ECO:0007669"/>
    <property type="project" value="TreeGrafter"/>
</dbReference>
<dbReference type="Proteomes" id="UP000000707">
    <property type="component" value="Unassembled WGS sequence"/>
</dbReference>
<dbReference type="HOGENOM" id="CLU_008523_11_2_1"/>
<evidence type="ECO:0000256" key="3">
    <source>
        <dbReference type="ARBA" id="ARBA00009431"/>
    </source>
</evidence>
<comment type="subcellular location">
    <subcellularLocation>
        <location evidence="2">Golgi apparatus</location>
        <location evidence="2">trans-Golgi network membrane</location>
        <topology evidence="2">Single-pass type I membrane protein</topology>
    </subcellularLocation>
</comment>
<feature type="signal peptide" evidence="20">
    <location>
        <begin position="1"/>
        <end position="19"/>
    </location>
</feature>
<evidence type="ECO:0000256" key="18">
    <source>
        <dbReference type="SAM" id="MobiDB-lite"/>
    </source>
</evidence>
<keyword evidence="22" id="KW-1185">Reference proteome</keyword>
<dbReference type="Pfam" id="PF00450">
    <property type="entry name" value="Peptidase_S10"/>
    <property type="match status" value="1"/>
</dbReference>
<dbReference type="MEROPS" id="S10.007"/>
<dbReference type="PANTHER" id="PTHR11802:SF190">
    <property type="entry name" value="PHEROMONE-PROCESSING CARBOXYPEPTIDASE KEX1"/>
    <property type="match status" value="1"/>
</dbReference>
<evidence type="ECO:0000256" key="10">
    <source>
        <dbReference type="ARBA" id="ARBA00022989"/>
    </source>
</evidence>
<dbReference type="EMBL" id="GL996514">
    <property type="protein sequence ID" value="EGV65326.1"/>
    <property type="molecule type" value="Genomic_DNA"/>
</dbReference>
<dbReference type="InterPro" id="IPR029058">
    <property type="entry name" value="AB_hydrolase_fold"/>
</dbReference>
<evidence type="ECO:0000256" key="15">
    <source>
        <dbReference type="ARBA" id="ARBA00040403"/>
    </source>
</evidence>
<dbReference type="GO" id="GO:0006915">
    <property type="term" value="P:apoptotic process"/>
    <property type="evidence" value="ECO:0007669"/>
    <property type="project" value="UniProtKB-KW"/>
</dbReference>
<evidence type="ECO:0000256" key="17">
    <source>
        <dbReference type="ARBA" id="ARBA00042717"/>
    </source>
</evidence>
<organism evidence="22">
    <name type="scientific">Candida tenuis (strain ATCC 10573 / BCRC 21748 / CBS 615 / JCM 9827 / NBRC 10315 / NRRL Y-1498 / VKM Y-70)</name>
    <name type="common">Yeast</name>
    <name type="synonym">Yamadazyma tenuis</name>
    <dbReference type="NCBI Taxonomy" id="590646"/>
    <lineage>
        <taxon>Eukaryota</taxon>
        <taxon>Fungi</taxon>
        <taxon>Dikarya</taxon>
        <taxon>Ascomycota</taxon>
        <taxon>Saccharomycotina</taxon>
        <taxon>Pichiomycetes</taxon>
        <taxon>Debaryomycetaceae</taxon>
        <taxon>Yamadazyma</taxon>
    </lineage>
</organism>
<reference evidence="21 22" key="1">
    <citation type="journal article" date="2011" name="Proc. Natl. Acad. Sci. U.S.A.">
        <title>Comparative genomics of xylose-fermenting fungi for enhanced biofuel production.</title>
        <authorList>
            <person name="Wohlbach D.J."/>
            <person name="Kuo A."/>
            <person name="Sato T.K."/>
            <person name="Potts K.M."/>
            <person name="Salamov A.A."/>
            <person name="LaButti K.M."/>
            <person name="Sun H."/>
            <person name="Clum A."/>
            <person name="Pangilinan J.L."/>
            <person name="Lindquist E.A."/>
            <person name="Lucas S."/>
            <person name="Lapidus A."/>
            <person name="Jin M."/>
            <person name="Gunawan C."/>
            <person name="Balan V."/>
            <person name="Dale B.E."/>
            <person name="Jeffries T.W."/>
            <person name="Zinkel R."/>
            <person name="Barry K.W."/>
            <person name="Grigoriev I.V."/>
            <person name="Gasch A.P."/>
        </authorList>
    </citation>
    <scope>NUCLEOTIDE SEQUENCE [LARGE SCALE GENOMIC DNA]</scope>
    <source>
        <strain evidence="22">ATCC 10573 / BCRC 21748 / CBS 615 / JCM 9827 / NBRC 10315 / NRRL Y-1498 / VKM Y-70</strain>
    </source>
</reference>
<dbReference type="STRING" id="590646.G3B062"/>
<evidence type="ECO:0000313" key="21">
    <source>
        <dbReference type="EMBL" id="EGV65326.1"/>
    </source>
</evidence>